<dbReference type="PANTHER" id="PTHR10632:SF2">
    <property type="entry name" value="SULFIDE:QUINONE OXIDOREDUCTASE, MITOCHONDRIAL"/>
    <property type="match status" value="1"/>
</dbReference>
<proteinExistence type="predicted"/>
<dbReference type="PANTHER" id="PTHR10632">
    <property type="entry name" value="SULFIDE:QUINONE OXIDOREDUCTASE"/>
    <property type="match status" value="1"/>
</dbReference>
<keyword evidence="2" id="KW-0560">Oxidoreductase</keyword>
<dbReference type="Gene3D" id="3.50.50.60">
    <property type="entry name" value="FAD/NAD(P)-binding domain"/>
    <property type="match status" value="2"/>
</dbReference>
<evidence type="ECO:0000313" key="3">
    <source>
        <dbReference type="Proteomes" id="UP001160130"/>
    </source>
</evidence>
<dbReference type="SUPFAM" id="SSF51905">
    <property type="entry name" value="FAD/NAD(P)-binding domain"/>
    <property type="match status" value="2"/>
</dbReference>
<keyword evidence="3" id="KW-1185">Reference proteome</keyword>
<name>A0ABT6KVT9_9MYCO</name>
<dbReference type="InterPro" id="IPR015904">
    <property type="entry name" value="Sulphide_quinone_reductase"/>
</dbReference>
<accession>A0ABT6KVT9</accession>
<evidence type="ECO:0000259" key="1">
    <source>
        <dbReference type="Pfam" id="PF07992"/>
    </source>
</evidence>
<comment type="caution">
    <text evidence="2">The sequence shown here is derived from an EMBL/GenBank/DDBJ whole genome shotgun (WGS) entry which is preliminary data.</text>
</comment>
<evidence type="ECO:0000313" key="2">
    <source>
        <dbReference type="EMBL" id="MDH6194796.1"/>
    </source>
</evidence>
<organism evidence="2 3">
    <name type="scientific">Mycolicibacterium frederiksbergense</name>
    <dbReference type="NCBI Taxonomy" id="117567"/>
    <lineage>
        <taxon>Bacteria</taxon>
        <taxon>Bacillati</taxon>
        <taxon>Actinomycetota</taxon>
        <taxon>Actinomycetes</taxon>
        <taxon>Mycobacteriales</taxon>
        <taxon>Mycobacteriaceae</taxon>
        <taxon>Mycolicibacterium</taxon>
    </lineage>
</organism>
<dbReference type="InterPro" id="IPR036188">
    <property type="entry name" value="FAD/NAD-bd_sf"/>
</dbReference>
<gene>
    <name evidence="2" type="ORF">M2272_001425</name>
</gene>
<reference evidence="2 3" key="1">
    <citation type="submission" date="2023-04" db="EMBL/GenBank/DDBJ databases">
        <title>Forest soil microbial communities from Buena Vista Peninsula, Colon Province, Panama.</title>
        <authorList>
            <person name="Bouskill N."/>
        </authorList>
    </citation>
    <scope>NUCLEOTIDE SEQUENCE [LARGE SCALE GENOMIC DNA]</scope>
    <source>
        <strain evidence="2 3">AC80</strain>
    </source>
</reference>
<dbReference type="GO" id="GO:0070224">
    <property type="term" value="F:sulfide:quinone oxidoreductase activity"/>
    <property type="evidence" value="ECO:0007669"/>
    <property type="project" value="UniProtKB-EC"/>
</dbReference>
<dbReference type="EMBL" id="JARXVE010000002">
    <property type="protein sequence ID" value="MDH6194796.1"/>
    <property type="molecule type" value="Genomic_DNA"/>
</dbReference>
<sequence>MSEHPMGSAKKHQVVIIGGGTAGITVAARMLRKGFSDVAVIEPADTHYYQPLWTLVGGGTAKAETSARSEASVMPRGATWIKNAVSAIDPDTNTVTCADGTTVGYDVLVVCPGLQLDWDRTEGLTETLGRDGVSSNYRYDLAPRTWDFIRETRSGTAVFAMPSGPIKCAGAPQKIAYLACDYWRQQGVLDKIDVHLVVPTPRIFGIPAIAANLEKVIADYGIQLHTTSEVRAIDAAGRKVTVASVGDGGTDAMLPYDVLHTVPHQSAPDWIKTSPLSTIYSGGDANGYVEIDKHTMQHVRHPNVFALGDAGSSPNSKTGAAIRKQAPVVVENVRAFLDGRPLSGHYDGYASCPIVTSAHDMLMAEFDYSMQVTPSVPVLDPTKPHRSYWYLKKYGLPFMYWNLMLKGLA</sequence>
<dbReference type="Proteomes" id="UP001160130">
    <property type="component" value="Unassembled WGS sequence"/>
</dbReference>
<protein>
    <submittedName>
        <fullName evidence="2">Sulfide:quinone oxidoreductase</fullName>
        <ecNumber evidence="2">1.8.5.4</ecNumber>
    </submittedName>
</protein>
<dbReference type="EC" id="1.8.5.4" evidence="2"/>
<feature type="domain" description="FAD/NAD(P)-binding" evidence="1">
    <location>
        <begin position="13"/>
        <end position="114"/>
    </location>
</feature>
<dbReference type="Pfam" id="PF07992">
    <property type="entry name" value="Pyr_redox_2"/>
    <property type="match status" value="1"/>
</dbReference>
<dbReference type="InterPro" id="IPR023753">
    <property type="entry name" value="FAD/NAD-binding_dom"/>
</dbReference>